<dbReference type="SUPFAM" id="SSF53623">
    <property type="entry name" value="MurD-like peptide ligases, catalytic domain"/>
    <property type="match status" value="1"/>
</dbReference>
<evidence type="ECO:0000256" key="7">
    <source>
        <dbReference type="ARBA" id="ARBA00022984"/>
    </source>
</evidence>
<dbReference type="PANTHER" id="PTHR43024">
    <property type="entry name" value="UDP-N-ACETYLMURAMOYL-TRIPEPTIDE--D-ALANYL-D-ALANINE LIGASE"/>
    <property type="match status" value="1"/>
</dbReference>
<reference evidence="15" key="1">
    <citation type="submission" date="2020-09" db="EMBL/GenBank/DDBJ databases">
        <title>Bacillus faecalis sp. nov., a moderately halophilic bacterium isolated from cow faeces.</title>
        <authorList>
            <person name="Jiang L."/>
            <person name="Lee J."/>
        </authorList>
    </citation>
    <scope>NUCLEOTIDE SEQUENCE</scope>
    <source>
        <strain evidence="15">AGMB 02131</strain>
    </source>
</reference>
<feature type="domain" description="Mur ligase C-terminal" evidence="13">
    <location>
        <begin position="314"/>
        <end position="440"/>
    </location>
</feature>
<evidence type="ECO:0000256" key="1">
    <source>
        <dbReference type="ARBA" id="ARBA00022490"/>
    </source>
</evidence>
<comment type="function">
    <text evidence="10 11">Involved in cell wall formation. Catalyzes the final step in the synthesis of UDP-N-acetylmuramoyl-pentapeptide, the precursor of murein.</text>
</comment>
<comment type="subcellular location">
    <subcellularLocation>
        <location evidence="10 11">Cytoplasm</location>
    </subcellularLocation>
</comment>
<keyword evidence="1 10" id="KW-0963">Cytoplasm</keyword>
<dbReference type="GO" id="GO:0071555">
    <property type="term" value="P:cell wall organization"/>
    <property type="evidence" value="ECO:0007669"/>
    <property type="project" value="UniProtKB-KW"/>
</dbReference>
<evidence type="ECO:0000313" key="15">
    <source>
        <dbReference type="EMBL" id="MBD3109687.1"/>
    </source>
</evidence>
<dbReference type="GO" id="GO:0051301">
    <property type="term" value="P:cell division"/>
    <property type="evidence" value="ECO:0007669"/>
    <property type="project" value="UniProtKB-KW"/>
</dbReference>
<evidence type="ECO:0000256" key="6">
    <source>
        <dbReference type="ARBA" id="ARBA00022960"/>
    </source>
</evidence>
<comment type="pathway">
    <text evidence="10 11">Cell wall biogenesis; peptidoglycan biosynthesis.</text>
</comment>
<evidence type="ECO:0000256" key="11">
    <source>
        <dbReference type="RuleBase" id="RU004136"/>
    </source>
</evidence>
<dbReference type="EC" id="6.3.2.10" evidence="10 11"/>
<dbReference type="InterPro" id="IPR004101">
    <property type="entry name" value="Mur_ligase_C"/>
</dbReference>
<evidence type="ECO:0000259" key="14">
    <source>
        <dbReference type="Pfam" id="PF08245"/>
    </source>
</evidence>
<comment type="similarity">
    <text evidence="10">Belongs to the MurCDEF family. MurF subfamily.</text>
</comment>
<dbReference type="InterPro" id="IPR000713">
    <property type="entry name" value="Mur_ligase_N"/>
</dbReference>
<protein>
    <recommendedName>
        <fullName evidence="10 11">UDP-N-acetylmuramoyl-tripeptide--D-alanyl-D-alanine ligase</fullName>
        <ecNumber evidence="10 11">6.3.2.10</ecNumber>
    </recommendedName>
    <alternativeName>
        <fullName evidence="10">D-alanyl-D-alanine-adding enzyme</fullName>
    </alternativeName>
</protein>
<evidence type="ECO:0000256" key="8">
    <source>
        <dbReference type="ARBA" id="ARBA00023306"/>
    </source>
</evidence>
<feature type="domain" description="Mur ligase central" evidence="14">
    <location>
        <begin position="108"/>
        <end position="292"/>
    </location>
</feature>
<dbReference type="GO" id="GO:0005737">
    <property type="term" value="C:cytoplasm"/>
    <property type="evidence" value="ECO:0007669"/>
    <property type="project" value="UniProtKB-SubCell"/>
</dbReference>
<dbReference type="RefSeq" id="WP_190999225.1">
    <property type="nucleotide sequence ID" value="NZ_JACXSI010000042.1"/>
</dbReference>
<gene>
    <name evidence="10" type="primary">murF</name>
    <name evidence="15" type="ORF">IEO70_15170</name>
</gene>
<dbReference type="GO" id="GO:0008360">
    <property type="term" value="P:regulation of cell shape"/>
    <property type="evidence" value="ECO:0007669"/>
    <property type="project" value="UniProtKB-KW"/>
</dbReference>
<keyword evidence="5 10" id="KW-0067">ATP-binding</keyword>
<dbReference type="InterPro" id="IPR005863">
    <property type="entry name" value="UDP-N-AcMur_synth"/>
</dbReference>
<dbReference type="Gene3D" id="3.40.1190.10">
    <property type="entry name" value="Mur-like, catalytic domain"/>
    <property type="match status" value="1"/>
</dbReference>
<keyword evidence="8 10" id="KW-0131">Cell cycle</keyword>
<comment type="catalytic activity">
    <reaction evidence="10 11">
        <text>D-alanyl-D-alanine + UDP-N-acetyl-alpha-D-muramoyl-L-alanyl-gamma-D-glutamyl-meso-2,6-diaminopimelate + ATP = UDP-N-acetyl-alpha-D-muramoyl-L-alanyl-gamma-D-glutamyl-meso-2,6-diaminopimeloyl-D-alanyl-D-alanine + ADP + phosphate + H(+)</text>
        <dbReference type="Rhea" id="RHEA:28374"/>
        <dbReference type="ChEBI" id="CHEBI:15378"/>
        <dbReference type="ChEBI" id="CHEBI:30616"/>
        <dbReference type="ChEBI" id="CHEBI:43474"/>
        <dbReference type="ChEBI" id="CHEBI:57822"/>
        <dbReference type="ChEBI" id="CHEBI:61386"/>
        <dbReference type="ChEBI" id="CHEBI:83905"/>
        <dbReference type="ChEBI" id="CHEBI:456216"/>
        <dbReference type="EC" id="6.3.2.10"/>
    </reaction>
</comment>
<sequence length="453" mass="49527">MIKRSLKQIAEMAGADYIGPDAQVSGVSIDSRHISEGNLFVPFKGEHADGHVYVEKAIESGAAASFWQKDVPNPPTHLPLLLVDDALEALQRLAEAYLRQTEAKVVGITGSNGKTTTKDMTASLLAQQYKVHKTGGNFNNHLGMPLTILAMPENTEIVILEMGMSGRGEIELLSKLACPDVAIITNIGEAHLLDLGSREAIAEAKLEITAGLKENGVLIYHGDEPLLNDKLKNAMIKTHTFGGTATNDIYAEHIETVGTWTVFKTNLFNDDLKLPILGNHNVLNAMAAILVAREFNVSVEQIKTGLMQLKVTNMRMEMLEGKNGEKIINDAYNASPTSMKAAIELVSSLTGFRHKILVLGDMLELGEEEVQYHERIGESISKKDIDCVFTFGKLGKHIAIGAQKAIGEENVRTYDDKDVLVEDLRQYVGKDDLVLVKASRGMKLEEVVQALSK</sequence>
<dbReference type="GO" id="GO:0009252">
    <property type="term" value="P:peptidoglycan biosynthetic process"/>
    <property type="evidence" value="ECO:0007669"/>
    <property type="project" value="UniProtKB-UniRule"/>
</dbReference>
<comment type="caution">
    <text evidence="15">The sequence shown here is derived from an EMBL/GenBank/DDBJ whole genome shotgun (WGS) entry which is preliminary data.</text>
</comment>
<feature type="binding site" evidence="10">
    <location>
        <begin position="110"/>
        <end position="116"/>
    </location>
    <ligand>
        <name>ATP</name>
        <dbReference type="ChEBI" id="CHEBI:30616"/>
    </ligand>
</feature>
<dbReference type="InterPro" id="IPR035911">
    <property type="entry name" value="MurE/MurF_N"/>
</dbReference>
<keyword evidence="9 10" id="KW-0961">Cell wall biogenesis/degradation</keyword>
<evidence type="ECO:0000313" key="16">
    <source>
        <dbReference type="Proteomes" id="UP000602076"/>
    </source>
</evidence>
<dbReference type="SUPFAM" id="SSF63418">
    <property type="entry name" value="MurE/MurF N-terminal domain"/>
    <property type="match status" value="1"/>
</dbReference>
<dbReference type="EMBL" id="JACXSI010000042">
    <property type="protein sequence ID" value="MBD3109687.1"/>
    <property type="molecule type" value="Genomic_DNA"/>
</dbReference>
<accession>A0A927HCJ4</accession>
<feature type="domain" description="Mur ligase N-terminal catalytic" evidence="12">
    <location>
        <begin position="24"/>
        <end position="97"/>
    </location>
</feature>
<dbReference type="InterPro" id="IPR051046">
    <property type="entry name" value="MurCDEF_CellWall_CoF430Synth"/>
</dbReference>
<keyword evidence="16" id="KW-1185">Reference proteome</keyword>
<evidence type="ECO:0000256" key="10">
    <source>
        <dbReference type="HAMAP-Rule" id="MF_02019"/>
    </source>
</evidence>
<organism evidence="15 16">
    <name type="scientific">Peribacillus faecalis</name>
    <dbReference type="NCBI Taxonomy" id="2772559"/>
    <lineage>
        <taxon>Bacteria</taxon>
        <taxon>Bacillati</taxon>
        <taxon>Bacillota</taxon>
        <taxon>Bacilli</taxon>
        <taxon>Bacillales</taxon>
        <taxon>Bacillaceae</taxon>
        <taxon>Peribacillus</taxon>
    </lineage>
</organism>
<dbReference type="InterPro" id="IPR036615">
    <property type="entry name" value="Mur_ligase_C_dom_sf"/>
</dbReference>
<keyword evidence="2 10" id="KW-0436">Ligase</keyword>
<name>A0A927HCJ4_9BACI</name>
<dbReference type="NCBIfam" id="TIGR01143">
    <property type="entry name" value="murF"/>
    <property type="match status" value="1"/>
</dbReference>
<proteinExistence type="inferred from homology"/>
<dbReference type="HAMAP" id="MF_02019">
    <property type="entry name" value="MurF"/>
    <property type="match status" value="1"/>
</dbReference>
<evidence type="ECO:0000256" key="3">
    <source>
        <dbReference type="ARBA" id="ARBA00022618"/>
    </source>
</evidence>
<dbReference type="Gene3D" id="3.90.190.20">
    <property type="entry name" value="Mur ligase, C-terminal domain"/>
    <property type="match status" value="1"/>
</dbReference>
<keyword evidence="3 10" id="KW-0132">Cell division</keyword>
<dbReference type="Pfam" id="PF08245">
    <property type="entry name" value="Mur_ligase_M"/>
    <property type="match status" value="1"/>
</dbReference>
<evidence type="ECO:0000259" key="12">
    <source>
        <dbReference type="Pfam" id="PF01225"/>
    </source>
</evidence>
<dbReference type="AlphaFoldDB" id="A0A927HCJ4"/>
<evidence type="ECO:0000256" key="9">
    <source>
        <dbReference type="ARBA" id="ARBA00023316"/>
    </source>
</evidence>
<keyword evidence="6 10" id="KW-0133">Cell shape</keyword>
<dbReference type="PANTHER" id="PTHR43024:SF1">
    <property type="entry name" value="UDP-N-ACETYLMURAMOYL-TRIPEPTIDE--D-ALANYL-D-ALANINE LIGASE"/>
    <property type="match status" value="1"/>
</dbReference>
<evidence type="ECO:0000256" key="5">
    <source>
        <dbReference type="ARBA" id="ARBA00022840"/>
    </source>
</evidence>
<evidence type="ECO:0000256" key="2">
    <source>
        <dbReference type="ARBA" id="ARBA00022598"/>
    </source>
</evidence>
<dbReference type="Proteomes" id="UP000602076">
    <property type="component" value="Unassembled WGS sequence"/>
</dbReference>
<dbReference type="Pfam" id="PF02875">
    <property type="entry name" value="Mur_ligase_C"/>
    <property type="match status" value="1"/>
</dbReference>
<dbReference type="Pfam" id="PF01225">
    <property type="entry name" value="Mur_ligase"/>
    <property type="match status" value="1"/>
</dbReference>
<evidence type="ECO:0000256" key="4">
    <source>
        <dbReference type="ARBA" id="ARBA00022741"/>
    </source>
</evidence>
<dbReference type="SUPFAM" id="SSF53244">
    <property type="entry name" value="MurD-like peptide ligases, peptide-binding domain"/>
    <property type="match status" value="1"/>
</dbReference>
<dbReference type="InterPro" id="IPR013221">
    <property type="entry name" value="Mur_ligase_cen"/>
</dbReference>
<keyword evidence="7 10" id="KW-0573">Peptidoglycan synthesis</keyword>
<dbReference type="InterPro" id="IPR036565">
    <property type="entry name" value="Mur-like_cat_sf"/>
</dbReference>
<dbReference type="GO" id="GO:0047480">
    <property type="term" value="F:UDP-N-acetylmuramoyl-tripeptide-D-alanyl-D-alanine ligase activity"/>
    <property type="evidence" value="ECO:0007669"/>
    <property type="project" value="UniProtKB-UniRule"/>
</dbReference>
<keyword evidence="4 10" id="KW-0547">Nucleotide-binding</keyword>
<dbReference type="Gene3D" id="3.40.1390.10">
    <property type="entry name" value="MurE/MurF, N-terminal domain"/>
    <property type="match status" value="1"/>
</dbReference>
<evidence type="ECO:0000259" key="13">
    <source>
        <dbReference type="Pfam" id="PF02875"/>
    </source>
</evidence>
<dbReference type="GO" id="GO:0005524">
    <property type="term" value="F:ATP binding"/>
    <property type="evidence" value="ECO:0007669"/>
    <property type="project" value="UniProtKB-UniRule"/>
</dbReference>